<evidence type="ECO:0000313" key="2">
    <source>
        <dbReference type="EMBL" id="CAH2073857.1"/>
    </source>
</evidence>
<feature type="non-terminal residue" evidence="2">
    <location>
        <position position="1"/>
    </location>
</feature>
<feature type="region of interest" description="Disordered" evidence="1">
    <location>
        <begin position="159"/>
        <end position="179"/>
    </location>
</feature>
<name>A0ABN8J0W0_9NEOP</name>
<keyword evidence="3" id="KW-1185">Reference proteome</keyword>
<protein>
    <submittedName>
        <fullName evidence="2">Uncharacterized protein</fullName>
    </submittedName>
</protein>
<evidence type="ECO:0000256" key="1">
    <source>
        <dbReference type="SAM" id="MobiDB-lite"/>
    </source>
</evidence>
<sequence>MEVGREEIEPPNQQAATGRDKSKTVKLHNCCGSRPVTRAAVPDIRTGTTPCNGHGHPAPLHRHAIAVQRHPFHFRTLYPLSYASIDSRTRYISFVHESGVLSRDCKARLFDALHGAGGGGGIGVRLSVRLVRDSVYLECIAPGRSVVALHIGQCTRMPGAPSPPSLPPHPGAPGLAAPRDFPFPPRRPPANSATFRCRVARARVQSALCDACRNGLSARLRCGAYGLSALGPDVVTSSRGRCPCDAIAAPLHRRRRPSYTRS</sequence>
<feature type="compositionally biased region" description="Pro residues" evidence="1">
    <location>
        <begin position="160"/>
        <end position="171"/>
    </location>
</feature>
<proteinExistence type="predicted"/>
<dbReference type="EMBL" id="OW152819">
    <property type="protein sequence ID" value="CAH2073857.1"/>
    <property type="molecule type" value="Genomic_DNA"/>
</dbReference>
<reference evidence="2" key="1">
    <citation type="submission" date="2022-03" db="EMBL/GenBank/DDBJ databases">
        <authorList>
            <person name="Martin H S."/>
        </authorList>
    </citation>
    <scope>NUCLEOTIDE SEQUENCE</scope>
</reference>
<dbReference type="Proteomes" id="UP000837857">
    <property type="component" value="Chromosome 7"/>
</dbReference>
<gene>
    <name evidence="2" type="ORF">IPOD504_LOCUS15821</name>
</gene>
<accession>A0ABN8J0W0</accession>
<organism evidence="2 3">
    <name type="scientific">Iphiclides podalirius</name>
    <name type="common">scarce swallowtail</name>
    <dbReference type="NCBI Taxonomy" id="110791"/>
    <lineage>
        <taxon>Eukaryota</taxon>
        <taxon>Metazoa</taxon>
        <taxon>Ecdysozoa</taxon>
        <taxon>Arthropoda</taxon>
        <taxon>Hexapoda</taxon>
        <taxon>Insecta</taxon>
        <taxon>Pterygota</taxon>
        <taxon>Neoptera</taxon>
        <taxon>Endopterygota</taxon>
        <taxon>Lepidoptera</taxon>
        <taxon>Glossata</taxon>
        <taxon>Ditrysia</taxon>
        <taxon>Papilionoidea</taxon>
        <taxon>Papilionidae</taxon>
        <taxon>Papilioninae</taxon>
        <taxon>Iphiclides</taxon>
    </lineage>
</organism>
<evidence type="ECO:0000313" key="3">
    <source>
        <dbReference type="Proteomes" id="UP000837857"/>
    </source>
</evidence>
<feature type="region of interest" description="Disordered" evidence="1">
    <location>
        <begin position="1"/>
        <end position="23"/>
    </location>
</feature>